<dbReference type="AlphaFoldDB" id="W6MFY6"/>
<proteinExistence type="predicted"/>
<keyword evidence="3" id="KW-1185">Reference proteome</keyword>
<accession>W6MFY6</accession>
<dbReference type="OrthoDB" id="4069241at2759"/>
<dbReference type="GeneID" id="34517981"/>
<evidence type="ECO:0000256" key="1">
    <source>
        <dbReference type="SAM" id="MobiDB-lite"/>
    </source>
</evidence>
<dbReference type="Proteomes" id="UP000019384">
    <property type="component" value="Unassembled WGS sequence"/>
</dbReference>
<organism evidence="2 3">
    <name type="scientific">Kuraishia capsulata CBS 1993</name>
    <dbReference type="NCBI Taxonomy" id="1382522"/>
    <lineage>
        <taxon>Eukaryota</taxon>
        <taxon>Fungi</taxon>
        <taxon>Dikarya</taxon>
        <taxon>Ascomycota</taxon>
        <taxon>Saccharomycotina</taxon>
        <taxon>Pichiomycetes</taxon>
        <taxon>Pichiales</taxon>
        <taxon>Pichiaceae</taxon>
        <taxon>Kuraishia</taxon>
    </lineage>
</organism>
<name>W6MFY6_9ASCO</name>
<dbReference type="HOGENOM" id="CLU_1378319_0_0_1"/>
<dbReference type="RefSeq" id="XP_022456593.1">
    <property type="nucleotide sequence ID" value="XM_022605090.1"/>
</dbReference>
<reference evidence="2" key="2">
    <citation type="submission" date="2014-02" db="EMBL/GenBank/DDBJ databases">
        <title>Complete DNA sequence of /Kuraishia capsulata/ illustrates novel genomic features among budding yeasts (/Saccharomycotina/).</title>
        <authorList>
            <person name="Morales L."/>
            <person name="Noel B."/>
            <person name="Porcel B."/>
            <person name="Marcet-Houben M."/>
            <person name="Hullo M-F."/>
            <person name="Sacerdot C."/>
            <person name="Tekaia F."/>
            <person name="Leh-Louis V."/>
            <person name="Despons L."/>
            <person name="Khanna V."/>
            <person name="Aury J-M."/>
            <person name="Barbe V."/>
            <person name="Couloux A."/>
            <person name="Labadie K."/>
            <person name="Pelletier E."/>
            <person name="Souciet J-L."/>
            <person name="Boekhout T."/>
            <person name="Gabaldon T."/>
            <person name="Wincker P."/>
            <person name="Dujon B."/>
        </authorList>
    </citation>
    <scope>NUCLEOTIDE SEQUENCE</scope>
    <source>
        <strain evidence="2">CBS 1993</strain>
    </source>
</reference>
<protein>
    <submittedName>
        <fullName evidence="2">Uncharacterized protein</fullName>
    </submittedName>
</protein>
<evidence type="ECO:0000313" key="2">
    <source>
        <dbReference type="EMBL" id="CDK24576.1"/>
    </source>
</evidence>
<reference evidence="2" key="1">
    <citation type="submission" date="2013-12" db="EMBL/GenBank/DDBJ databases">
        <authorList>
            <person name="Genoscope - CEA"/>
        </authorList>
    </citation>
    <scope>NUCLEOTIDE SEQUENCE</scope>
    <source>
        <strain evidence="2">CBS 1993</strain>
    </source>
</reference>
<dbReference type="EMBL" id="HG793125">
    <property type="protein sequence ID" value="CDK24576.1"/>
    <property type="molecule type" value="Genomic_DNA"/>
</dbReference>
<evidence type="ECO:0000313" key="3">
    <source>
        <dbReference type="Proteomes" id="UP000019384"/>
    </source>
</evidence>
<sequence>MSSLRKPLASKDVNQRASPSPSKAPHKHSNSPFTIYKDETDYRVNKPTGRLGGVTDDKENTKITRQRSHSPSKESPKKRRERVAGASRSQLPLQDLDIRLYPGYIQYHDTSDSMQGILQPKTQLTSSWMVKFDSQGRKIKLPSYLTPPRKDRTVNLQYVTSLDADVRTEAILRKRSSSLSQHAVKRLDFTIYEDHTVV</sequence>
<gene>
    <name evidence="2" type="ORF">KUCA_T00000542001</name>
</gene>
<feature type="compositionally biased region" description="Basic residues" evidence="1">
    <location>
        <begin position="64"/>
        <end position="81"/>
    </location>
</feature>
<feature type="region of interest" description="Disordered" evidence="1">
    <location>
        <begin position="1"/>
        <end position="88"/>
    </location>
</feature>